<gene>
    <name evidence="2" type="ORF">FNV44_06140</name>
</gene>
<feature type="transmembrane region" description="Helical" evidence="1">
    <location>
        <begin position="7"/>
        <end position="28"/>
    </location>
</feature>
<protein>
    <submittedName>
        <fullName evidence="2">Uncharacterized protein</fullName>
    </submittedName>
</protein>
<proteinExistence type="predicted"/>
<keyword evidence="1" id="KW-0812">Transmembrane</keyword>
<keyword evidence="1" id="KW-0472">Membrane</keyword>
<dbReference type="RefSeq" id="WP_012243244.1">
    <property type="nucleotide sequence ID" value="NZ_JACAOE010000002.1"/>
</dbReference>
<dbReference type="Proteomes" id="UP000315938">
    <property type="component" value="Unassembled WGS sequence"/>
</dbReference>
<feature type="transmembrane region" description="Helical" evidence="1">
    <location>
        <begin position="40"/>
        <end position="65"/>
    </location>
</feature>
<dbReference type="EMBL" id="VKID01000002">
    <property type="protein sequence ID" value="TRX99280.1"/>
    <property type="molecule type" value="Genomic_DNA"/>
</dbReference>
<comment type="caution">
    <text evidence="2">The sequence shown here is derived from an EMBL/GenBank/DDBJ whole genome shotgun (WGS) entry which is preliminary data.</text>
</comment>
<reference evidence="2 3" key="1">
    <citation type="submission" date="2019-07" db="EMBL/GenBank/DDBJ databases">
        <title>Genome sequence of Acholeplasma laidlawii strain with increased resistance to erythromycin.</title>
        <authorList>
            <person name="Medvedeva E.S."/>
            <person name="Baranova N.B."/>
            <person name="Siniagina M.N."/>
            <person name="Mouzykantov A."/>
            <person name="Chernova O.A."/>
            <person name="Chernov V.M."/>
        </authorList>
    </citation>
    <scope>NUCLEOTIDE SEQUENCE [LARGE SCALE GENOMIC DNA]</scope>
    <source>
        <strain evidence="2 3">PG8REry</strain>
    </source>
</reference>
<dbReference type="GeneID" id="41339450"/>
<organism evidence="2 3">
    <name type="scientific">Acholeplasma laidlawii</name>
    <dbReference type="NCBI Taxonomy" id="2148"/>
    <lineage>
        <taxon>Bacteria</taxon>
        <taxon>Bacillati</taxon>
        <taxon>Mycoplasmatota</taxon>
        <taxon>Mollicutes</taxon>
        <taxon>Acholeplasmatales</taxon>
        <taxon>Acholeplasmataceae</taxon>
        <taxon>Acholeplasma</taxon>
    </lineage>
</organism>
<evidence type="ECO:0000256" key="1">
    <source>
        <dbReference type="SAM" id="Phobius"/>
    </source>
</evidence>
<accession>A0A553IGF7</accession>
<keyword evidence="1" id="KW-1133">Transmembrane helix</keyword>
<dbReference type="AlphaFoldDB" id="A0A553IGF7"/>
<name>A0A553IGF7_ACHLA</name>
<evidence type="ECO:0000313" key="3">
    <source>
        <dbReference type="Proteomes" id="UP000315938"/>
    </source>
</evidence>
<sequence>MKRRQIIIFSIVIAFSILVLTLSILSLVFDEYLASTIDVIGIRIAAIVIAFGSFGSSTLFSLLILHHNTTVSQINDDVNRRAELFRELQFNSSNYSIIEFMDRMLIYNESERYVERYVQRKDYVFHMIEQNADIDHVASNINDYKFFSFKIPFKVVEGKLISKITFNQIYFERQDTRFFFVPPKGYPYSRAFLLYNETTKRNNVIINLIVKKESAFFVPEEINVFSKIKMDMTIVSLLGVGIHGLSELYFTNPVKIEGDLTNTYKINSSNFILKGMPFLSKEEQ</sequence>
<evidence type="ECO:0000313" key="2">
    <source>
        <dbReference type="EMBL" id="TRX99280.1"/>
    </source>
</evidence>